<keyword evidence="1" id="KW-0227">DNA damage</keyword>
<evidence type="ECO:0000313" key="7">
    <source>
        <dbReference type="WBParaSite" id="scaffold1794_cov184.g3651"/>
    </source>
</evidence>
<keyword evidence="1" id="KW-0067">ATP-binding</keyword>
<keyword evidence="1" id="KW-0547">Nucleotide-binding</keyword>
<name>A0A915LTJ4_MELJA</name>
<dbReference type="InterPro" id="IPR025476">
    <property type="entry name" value="Helitron_helicase-like"/>
</dbReference>
<evidence type="ECO:0000259" key="3">
    <source>
        <dbReference type="Pfam" id="PF05970"/>
    </source>
</evidence>
<dbReference type="EC" id="5.6.2.3" evidence="1"/>
<dbReference type="SUPFAM" id="SSF52540">
    <property type="entry name" value="P-loop containing nucleoside triphosphate hydrolases"/>
    <property type="match status" value="2"/>
</dbReference>
<dbReference type="Proteomes" id="UP000887561">
    <property type="component" value="Unplaced"/>
</dbReference>
<dbReference type="GO" id="GO:0043139">
    <property type="term" value="F:5'-3' DNA helicase activity"/>
    <property type="evidence" value="ECO:0007669"/>
    <property type="project" value="UniProtKB-EC"/>
</dbReference>
<keyword evidence="1" id="KW-0378">Hydrolase</keyword>
<evidence type="ECO:0000259" key="5">
    <source>
        <dbReference type="Pfam" id="PF21530"/>
    </source>
</evidence>
<reference evidence="7" key="1">
    <citation type="submission" date="2022-11" db="UniProtKB">
        <authorList>
            <consortium name="WormBaseParasite"/>
        </authorList>
    </citation>
    <scope>IDENTIFICATION</scope>
</reference>
<feature type="region of interest" description="Disordered" evidence="2">
    <location>
        <begin position="382"/>
        <end position="402"/>
    </location>
</feature>
<dbReference type="GO" id="GO:0000723">
    <property type="term" value="P:telomere maintenance"/>
    <property type="evidence" value="ECO:0007669"/>
    <property type="project" value="InterPro"/>
</dbReference>
<dbReference type="GO" id="GO:0006310">
    <property type="term" value="P:DNA recombination"/>
    <property type="evidence" value="ECO:0007669"/>
    <property type="project" value="UniProtKB-KW"/>
</dbReference>
<feature type="domain" description="DNA helicase Pif1-like 2B" evidence="5">
    <location>
        <begin position="1401"/>
        <end position="1439"/>
    </location>
</feature>
<dbReference type="InterPro" id="IPR010285">
    <property type="entry name" value="DNA_helicase_pif1-like_DEAD"/>
</dbReference>
<keyword evidence="1" id="KW-0234">DNA repair</keyword>
<comment type="similarity">
    <text evidence="1">Belongs to the helicase family.</text>
</comment>
<keyword evidence="1" id="KW-0233">DNA recombination</keyword>
<evidence type="ECO:0000256" key="2">
    <source>
        <dbReference type="SAM" id="MobiDB-lite"/>
    </source>
</evidence>
<dbReference type="CDD" id="cd18809">
    <property type="entry name" value="SF1_C_RecD"/>
    <property type="match status" value="1"/>
</dbReference>
<proteinExistence type="inferred from homology"/>
<dbReference type="Pfam" id="PF05970">
    <property type="entry name" value="PIF1"/>
    <property type="match status" value="1"/>
</dbReference>
<organism evidence="6 7">
    <name type="scientific">Meloidogyne javanica</name>
    <name type="common">Root-knot nematode worm</name>
    <dbReference type="NCBI Taxonomy" id="6303"/>
    <lineage>
        <taxon>Eukaryota</taxon>
        <taxon>Metazoa</taxon>
        <taxon>Ecdysozoa</taxon>
        <taxon>Nematoda</taxon>
        <taxon>Chromadorea</taxon>
        <taxon>Rhabditida</taxon>
        <taxon>Tylenchina</taxon>
        <taxon>Tylenchomorpha</taxon>
        <taxon>Tylenchoidea</taxon>
        <taxon>Meloidogynidae</taxon>
        <taxon>Meloidogyninae</taxon>
        <taxon>Meloidogyne</taxon>
        <taxon>Meloidogyne incognita group</taxon>
    </lineage>
</organism>
<dbReference type="InterPro" id="IPR027417">
    <property type="entry name" value="P-loop_NTPase"/>
</dbReference>
<sequence>MKMLQALIDEYVNRSWPKLTKTGRISLMDRSPVHCMGECECTSFAQCHQTATSYIAIPYYDSGSFGDAFCEHCMARLLKSEAILIKKGRKSPCCHGGKSHTDQMREEFEELQTPPKILGKELAGARDEQIREEFLNNTMILNNTYAFASVGAEKAPAEQMGGRLDTCKYNGEFSFLFSDLIAPQGRRPTFAQVYTLTPEAAVKLREQNVLDALSRTLKHLIMLKMEELMRANPFGQTFQTAGAKMQEFKDSNCEELPHFKIALLTDRNMQLDSLKSRGDVTVIERTDAPTASQISVIWVQEDGLAPCISAFWVCDKAGKMRELKHGMPQLDPCCFPLLHPRGTLGYRWFIKKVGIGNKEENTPETSSLQGHSMTAHINDNEDTINAGEDEDENDCPEPNYQLDIQDDENQEEQGQDKNYVFNAHDTVIEPDINSKPIKLITTRDNLSARDFYRYRMAIRTEGRGDFHWLWYARRLAEFFIISVLNRIEREEMDHLKMIQLKKNYRQILARDYIAAIEQGLQKQGRNCRLGKIFLLPQTFAGSRQYYQKKYADLMTMVRKLGNPTWFITFTGNPQWPEIQSALQGRQQYTHRADIVCRIFMDKVAEFLHDLTERHVLGTVAGWCYSVEHQKRGMPHIHMLLILEKQGRITTAEQVDQYVSARIPPLPAIEDQTYEATQQRRLWHYVTGMMLHDCNKACLEKRFDRHRGEELDCCKKNFPKPYSEHTELSDVRYTNYVRIPPETAYDDLCAGATVDKTSSFLPEHLLPEDDPERDWNEIRYKRLPCLDRLPTREVGHTFHKTQKRKGVVEVLDDSRVIPYNPYLLLKYGCHINIEYVFGQKACKYIFKYLLKGFEKAFVQVSQPRRGEKSGEEVYDYDEISATFKVRYMTSMEAYLRLNSYKIVSMSHQFYTLSVHDEDGQTIVVEEGHEEQGLYNIKKHTRLTAFFALCSNNPEARALTYDRLPYYYSWNQQKRQWIRRRTPLIEDPARAKMFVRVYTVSPKRTELYAIRSLLLNRPGPTKFGDLKIISGIEFSTFTEAAMHLGLLESDELHAGAMRDACIEKSNLRQLQHYFAMLIVHARPSNPQKLFDEFLDEMNPPKAINKENILTISVEKRKGEVMRNLEYFFRCMGTSCSEVGLTGLPPDFNFELHGEVMEGEQLLDAFFGDESSRQHSLSSVAIKHIRSLNADQFSAFEIVKSAICGRGDNRLFFIEGAGGCGKTFLYNALIRWCLAGKPDLDTDNLAQGRSTLFSGSVISAASTGIAALLLIGGGTVHRRDESVLREWLNDIGNGYAGAPVFSHLKNRLSLPADVVAQSLQEAIDFCFQPRIFDSPFQYTCEIAQNAILCPKNIDVESINEMALNNMVGTAGAYVSVDEPLEAGNEFGTFRADFNIEAIHNETPSGMPPHKLSLKVGAPVMLIRNLDVTQGLCNGTRMQIVKLSSDNLHCRVLTGPRAGAMRVVLIPRVKFEYGKGRHHRGLKFRRIQFPVRLCFAMTINKSQGQTLQKMSLVLNGAQCFSHGQVYVAMSRVTAMHGIRVFSPFTCKGVDNFISNIVYHELIDNSDIHLRSNSHMLTPEPTEAGAHARIFSSDSETEDYFD</sequence>
<dbReference type="GO" id="GO:0016787">
    <property type="term" value="F:hydrolase activity"/>
    <property type="evidence" value="ECO:0007669"/>
    <property type="project" value="UniProtKB-KW"/>
</dbReference>
<dbReference type="Gene3D" id="3.40.50.300">
    <property type="entry name" value="P-loop containing nucleotide triphosphate hydrolases"/>
    <property type="match status" value="1"/>
</dbReference>
<keyword evidence="6" id="KW-1185">Reference proteome</keyword>
<dbReference type="Pfam" id="PF21530">
    <property type="entry name" value="Pif1_2B_dom"/>
    <property type="match status" value="1"/>
</dbReference>
<dbReference type="GO" id="GO:0006281">
    <property type="term" value="P:DNA repair"/>
    <property type="evidence" value="ECO:0007669"/>
    <property type="project" value="UniProtKB-KW"/>
</dbReference>
<feature type="domain" description="DNA helicase Pif1-like DEAD-box helicase" evidence="3">
    <location>
        <begin position="1185"/>
        <end position="1276"/>
    </location>
</feature>
<accession>A0A915LTJ4</accession>
<dbReference type="PANTHER" id="PTHR10492">
    <property type="match status" value="1"/>
</dbReference>
<dbReference type="InterPro" id="IPR049163">
    <property type="entry name" value="Pif1-like_2B_dom"/>
</dbReference>
<protein>
    <recommendedName>
        <fullName evidence="1">ATP-dependent DNA helicase</fullName>
        <ecNumber evidence="1">5.6.2.3</ecNumber>
    </recommendedName>
</protein>
<comment type="cofactor">
    <cofactor evidence="1">
        <name>Mg(2+)</name>
        <dbReference type="ChEBI" id="CHEBI:18420"/>
    </cofactor>
</comment>
<dbReference type="Pfam" id="PF14214">
    <property type="entry name" value="Helitron_like_N"/>
    <property type="match status" value="1"/>
</dbReference>
<comment type="catalytic activity">
    <reaction evidence="1">
        <text>ATP + H2O = ADP + phosphate + H(+)</text>
        <dbReference type="Rhea" id="RHEA:13065"/>
        <dbReference type="ChEBI" id="CHEBI:15377"/>
        <dbReference type="ChEBI" id="CHEBI:15378"/>
        <dbReference type="ChEBI" id="CHEBI:30616"/>
        <dbReference type="ChEBI" id="CHEBI:43474"/>
        <dbReference type="ChEBI" id="CHEBI:456216"/>
        <dbReference type="EC" id="5.6.2.3"/>
    </reaction>
</comment>
<evidence type="ECO:0000313" key="6">
    <source>
        <dbReference type="Proteomes" id="UP000887561"/>
    </source>
</evidence>
<keyword evidence="1" id="KW-0347">Helicase</keyword>
<evidence type="ECO:0000259" key="4">
    <source>
        <dbReference type="Pfam" id="PF14214"/>
    </source>
</evidence>
<dbReference type="GO" id="GO:0005524">
    <property type="term" value="F:ATP binding"/>
    <property type="evidence" value="ECO:0007669"/>
    <property type="project" value="UniProtKB-KW"/>
</dbReference>
<feature type="domain" description="Helitron helicase-like" evidence="4">
    <location>
        <begin position="451"/>
        <end position="640"/>
    </location>
</feature>
<dbReference type="WBParaSite" id="scaffold1794_cov184.g3651">
    <property type="protein sequence ID" value="scaffold1794_cov184.g3651"/>
    <property type="gene ID" value="scaffold1794_cov184.g3651"/>
</dbReference>
<evidence type="ECO:0000256" key="1">
    <source>
        <dbReference type="RuleBase" id="RU363044"/>
    </source>
</evidence>